<keyword evidence="9" id="KW-0998">Cell outer membrane</keyword>
<dbReference type="InterPro" id="IPR013784">
    <property type="entry name" value="Carb-bd-like_fold"/>
</dbReference>
<dbReference type="AlphaFoldDB" id="A0A7X5BRJ0"/>
<dbReference type="Pfam" id="PF13620">
    <property type="entry name" value="CarboxypepD_reg"/>
    <property type="match status" value="1"/>
</dbReference>
<dbReference type="Gene3D" id="2.60.40.1120">
    <property type="entry name" value="Carboxypeptidase-like, regulatory domain"/>
    <property type="match status" value="1"/>
</dbReference>
<keyword evidence="4" id="KW-0812">Transmembrane</keyword>
<sequence>MFLPRAAPLALTLVLLSASTALAQGVPSSTSEPRAVEVDVHATDAGQALSAEDALRLGFSPDAGDTALVPPSLTADAPAAWPEGLEGTPGEVELELLVDVEGHVAEAKVVRAAAEPRLTDAALAAAPGLRFTPATLAGTPVAVRLPFVYRFTPPVQVPASTTRVTGEVRARGTRRPLQDAALFLDGAIQPATTTDARGLFTVDVSPGSHTLEVRAPGHATTVFTETLTQGQTLQVVYRLQPREVNPYETVVRDERPRTEVTRISLHEQEIREVPGTMGDPFRVVMLMPGVGSLASGISYPVVRGSQPAATGFFLDGVRIPMLYHLLLGPAVVHPDFIDTVDFYPGTPPVQYGRVLGGAVEGRLSRPREDRLHFTAYADLLNAGGFIEQPFESTGTSVSLAGRFSYSALLISLAANALQNSEAERLRAGFWDYQARVEQKVGKGRLRLFALGSSDDVGISPELRAEAEGAGVVSRFHRIDLRGTHPVADGEGEVGITLGWDGLGLTGERTRDTGGDLFREKVGEYGLRQASIAARAGWRRTLTSSLDLAVGADVEHRRSATTLIGTARPPGWRPSDDADPLKRPSALATFSGAYASVTWKPSEDWVVTPGLRVDAYHLVPGMTFTAVEPRLSVRRTLTDTLTLKGGAGLFHQPPTVLVHVPAVDTASLRYGLQSGAQFDVGAEWKAFEGLELSADAYFNPLSRAVEFDLVDVAENRRRRGGLGEDPATTGYAYGFDLMARHPLGRHWFGWVSYSFLQSKRKARFARIGDDNRVLETVEGTLPFAFEQAHTFNAALSYKFGNNWTVGTVVHFNTGRPETGQLTSQTQRWVTNGDGSTEWVRQDLDRTQRLSPFFRVDARIAKSWAYQDFTLDASLDVLNLSAQQEVVAYEYRSEGGDYEGSPHKDVRPVRVPMRIPVILPLFGLKATY</sequence>
<dbReference type="Proteomes" id="UP000537825">
    <property type="component" value="Unassembled WGS sequence"/>
</dbReference>
<evidence type="ECO:0000256" key="6">
    <source>
        <dbReference type="ARBA" id="ARBA00023077"/>
    </source>
</evidence>
<evidence type="ECO:0000256" key="5">
    <source>
        <dbReference type="ARBA" id="ARBA00022729"/>
    </source>
</evidence>
<keyword evidence="3" id="KW-1134">Transmembrane beta strand</keyword>
<dbReference type="SUPFAM" id="SSF49452">
    <property type="entry name" value="Starch-binding domain-like"/>
    <property type="match status" value="1"/>
</dbReference>
<dbReference type="PANTHER" id="PTHR30069">
    <property type="entry name" value="TONB-DEPENDENT OUTER MEMBRANE RECEPTOR"/>
    <property type="match status" value="1"/>
</dbReference>
<evidence type="ECO:0000313" key="13">
    <source>
        <dbReference type="Proteomes" id="UP000537825"/>
    </source>
</evidence>
<keyword evidence="6" id="KW-0798">TonB box</keyword>
<evidence type="ECO:0000256" key="1">
    <source>
        <dbReference type="ARBA" id="ARBA00004571"/>
    </source>
</evidence>
<evidence type="ECO:0000256" key="7">
    <source>
        <dbReference type="ARBA" id="ARBA00023136"/>
    </source>
</evidence>
<comment type="caution">
    <text evidence="12">The sequence shown here is derived from an EMBL/GenBank/DDBJ whole genome shotgun (WGS) entry which is preliminary data.</text>
</comment>
<dbReference type="InterPro" id="IPR000531">
    <property type="entry name" value="Beta-barrel_TonB"/>
</dbReference>
<evidence type="ECO:0000256" key="8">
    <source>
        <dbReference type="ARBA" id="ARBA00023170"/>
    </source>
</evidence>
<evidence type="ECO:0000259" key="11">
    <source>
        <dbReference type="PROSITE" id="PS52015"/>
    </source>
</evidence>
<proteinExistence type="predicted"/>
<keyword evidence="13" id="KW-1185">Reference proteome</keyword>
<dbReference type="PROSITE" id="PS52015">
    <property type="entry name" value="TONB_CTD"/>
    <property type="match status" value="1"/>
</dbReference>
<evidence type="ECO:0000313" key="12">
    <source>
        <dbReference type="EMBL" id="NBC38312.1"/>
    </source>
</evidence>
<accession>A0A7X5BRJ0</accession>
<evidence type="ECO:0000256" key="9">
    <source>
        <dbReference type="ARBA" id="ARBA00023237"/>
    </source>
</evidence>
<comment type="subcellular location">
    <subcellularLocation>
        <location evidence="1">Cell outer membrane</location>
        <topology evidence="1">Multi-pass membrane protein</topology>
    </subcellularLocation>
</comment>
<keyword evidence="8 12" id="KW-0675">Receptor</keyword>
<dbReference type="Gene3D" id="2.40.170.20">
    <property type="entry name" value="TonB-dependent receptor, beta-barrel domain"/>
    <property type="match status" value="1"/>
</dbReference>
<dbReference type="InterPro" id="IPR039426">
    <property type="entry name" value="TonB-dep_rcpt-like"/>
</dbReference>
<dbReference type="SUPFAM" id="SSF56935">
    <property type="entry name" value="Porins"/>
    <property type="match status" value="1"/>
</dbReference>
<evidence type="ECO:0000256" key="3">
    <source>
        <dbReference type="ARBA" id="ARBA00022452"/>
    </source>
</evidence>
<dbReference type="Pfam" id="PF00593">
    <property type="entry name" value="TonB_dep_Rec_b-barrel"/>
    <property type="match status" value="1"/>
</dbReference>
<keyword evidence="7" id="KW-0472">Membrane</keyword>
<dbReference type="EMBL" id="JAAAPK010000001">
    <property type="protein sequence ID" value="NBC38312.1"/>
    <property type="molecule type" value="Genomic_DNA"/>
</dbReference>
<dbReference type="InterPro" id="IPR037682">
    <property type="entry name" value="TonB_C"/>
</dbReference>
<reference evidence="12 13" key="1">
    <citation type="submission" date="2020-01" db="EMBL/GenBank/DDBJ databases">
        <title>The draft genome sequence of Corallococcus exiguus DSM 14696.</title>
        <authorList>
            <person name="Zhang X."/>
            <person name="Zhu H."/>
        </authorList>
    </citation>
    <scope>NUCLEOTIDE SEQUENCE [LARGE SCALE GENOMIC DNA]</scope>
    <source>
        <strain evidence="12 13">DSM 14696</strain>
    </source>
</reference>
<organism evidence="12 13">
    <name type="scientific">Corallococcus exiguus</name>
    <dbReference type="NCBI Taxonomy" id="83462"/>
    <lineage>
        <taxon>Bacteria</taxon>
        <taxon>Pseudomonadati</taxon>
        <taxon>Myxococcota</taxon>
        <taxon>Myxococcia</taxon>
        <taxon>Myxococcales</taxon>
        <taxon>Cystobacterineae</taxon>
        <taxon>Myxococcaceae</taxon>
        <taxon>Corallococcus</taxon>
    </lineage>
</organism>
<dbReference type="GO" id="GO:0009279">
    <property type="term" value="C:cell outer membrane"/>
    <property type="evidence" value="ECO:0007669"/>
    <property type="project" value="UniProtKB-SubCell"/>
</dbReference>
<dbReference type="PANTHER" id="PTHR30069:SF29">
    <property type="entry name" value="HEMOGLOBIN AND HEMOGLOBIN-HAPTOGLOBIN-BINDING PROTEIN 1-RELATED"/>
    <property type="match status" value="1"/>
</dbReference>
<evidence type="ECO:0000256" key="10">
    <source>
        <dbReference type="SAM" id="SignalP"/>
    </source>
</evidence>
<dbReference type="RefSeq" id="WP_139920297.1">
    <property type="nucleotide sequence ID" value="NZ_JAAAPK010000001.1"/>
</dbReference>
<evidence type="ECO:0000256" key="4">
    <source>
        <dbReference type="ARBA" id="ARBA00022692"/>
    </source>
</evidence>
<feature type="signal peptide" evidence="10">
    <location>
        <begin position="1"/>
        <end position="23"/>
    </location>
</feature>
<evidence type="ECO:0000256" key="2">
    <source>
        <dbReference type="ARBA" id="ARBA00022448"/>
    </source>
</evidence>
<dbReference type="GO" id="GO:0044718">
    <property type="term" value="P:siderophore transmembrane transport"/>
    <property type="evidence" value="ECO:0007669"/>
    <property type="project" value="TreeGrafter"/>
</dbReference>
<dbReference type="InterPro" id="IPR036942">
    <property type="entry name" value="Beta-barrel_TonB_sf"/>
</dbReference>
<gene>
    <name evidence="12" type="ORF">GTZ93_00600</name>
</gene>
<dbReference type="SUPFAM" id="SSF74653">
    <property type="entry name" value="TolA/TonB C-terminal domain"/>
    <property type="match status" value="1"/>
</dbReference>
<protein>
    <submittedName>
        <fullName evidence="12">TonB-dependent receptor</fullName>
    </submittedName>
</protein>
<feature type="domain" description="TonB C-terminal" evidence="11">
    <location>
        <begin position="64"/>
        <end position="158"/>
    </location>
</feature>
<name>A0A7X5BRJ0_9BACT</name>
<dbReference type="Pfam" id="PF03544">
    <property type="entry name" value="TonB_C"/>
    <property type="match status" value="1"/>
</dbReference>
<dbReference type="GO" id="GO:0015344">
    <property type="term" value="F:siderophore uptake transmembrane transporter activity"/>
    <property type="evidence" value="ECO:0007669"/>
    <property type="project" value="TreeGrafter"/>
</dbReference>
<dbReference type="Gene3D" id="3.30.1150.10">
    <property type="match status" value="1"/>
</dbReference>
<keyword evidence="2" id="KW-0813">Transport</keyword>
<keyword evidence="5 10" id="KW-0732">Signal</keyword>
<dbReference type="GO" id="GO:0030246">
    <property type="term" value="F:carbohydrate binding"/>
    <property type="evidence" value="ECO:0007669"/>
    <property type="project" value="InterPro"/>
</dbReference>
<feature type="chain" id="PRO_5031373755" evidence="10">
    <location>
        <begin position="24"/>
        <end position="926"/>
    </location>
</feature>